<protein>
    <submittedName>
        <fullName evidence="1">Uncharacterized protein</fullName>
    </submittedName>
</protein>
<proteinExistence type="predicted"/>
<dbReference type="AlphaFoldDB" id="A0AAF0KG82"/>
<geneLocation type="plasmid" evidence="1 2">
    <name>pAlCFBP5477</name>
</geneLocation>
<name>A0AAF0KG82_9HYPH</name>
<dbReference type="Proteomes" id="UP000298664">
    <property type="component" value="Plasmid pAlCFBP5477"/>
</dbReference>
<organism evidence="1 2">
    <name type="scientific">Agrobacterium larrymoorei</name>
    <dbReference type="NCBI Taxonomy" id="160699"/>
    <lineage>
        <taxon>Bacteria</taxon>
        <taxon>Pseudomonadati</taxon>
        <taxon>Pseudomonadota</taxon>
        <taxon>Alphaproteobacteria</taxon>
        <taxon>Hyphomicrobiales</taxon>
        <taxon>Rhizobiaceae</taxon>
        <taxon>Rhizobium/Agrobacterium group</taxon>
        <taxon>Agrobacterium</taxon>
    </lineage>
</organism>
<dbReference type="EMBL" id="CP124735">
    <property type="protein sequence ID" value="WHA43916.1"/>
    <property type="molecule type" value="Genomic_DNA"/>
</dbReference>
<reference evidence="1" key="1">
    <citation type="submission" date="2023-05" db="EMBL/GenBank/DDBJ databases">
        <title>Complete genome sequence of Agrobacterium larrymoorei CFBP5477.</title>
        <authorList>
            <person name="Yen H.-C."/>
            <person name="Chou L."/>
            <person name="Lin Y.-C."/>
            <person name="Lai E.-M."/>
            <person name="Kuo C.-H."/>
        </authorList>
    </citation>
    <scope>NUCLEOTIDE SEQUENCE</scope>
    <source>
        <strain evidence="1">CFBP5477</strain>
        <plasmid evidence="1">pAlCFBP5477</plasmid>
    </source>
</reference>
<sequence length="66" mass="7130">MSVIGSHTAVGTSRCLAAMVKPTTNLHFDMRAGLRAIGRWLQVQMPDEPPARCQQGAAQVTLLLKV</sequence>
<gene>
    <name evidence="1" type="ORF">CFBP5477_022620</name>
</gene>
<evidence type="ECO:0000313" key="1">
    <source>
        <dbReference type="EMBL" id="WHA43916.1"/>
    </source>
</evidence>
<dbReference type="RefSeq" id="WP_137395978.1">
    <property type="nucleotide sequence ID" value="NZ_CP124735.1"/>
</dbReference>
<keyword evidence="1" id="KW-0614">Plasmid</keyword>
<accession>A0AAF0KG82</accession>
<evidence type="ECO:0000313" key="2">
    <source>
        <dbReference type="Proteomes" id="UP000298664"/>
    </source>
</evidence>